<dbReference type="STRING" id="1867952.MTBPR1_20092"/>
<evidence type="ECO:0000259" key="1">
    <source>
        <dbReference type="Pfam" id="PF13480"/>
    </source>
</evidence>
<keyword evidence="3" id="KW-1185">Reference proteome</keyword>
<dbReference type="InterPro" id="IPR050644">
    <property type="entry name" value="PG_Glycine_Bridge_Synth"/>
</dbReference>
<dbReference type="Pfam" id="PF13480">
    <property type="entry name" value="Acetyltransf_6"/>
    <property type="match status" value="1"/>
</dbReference>
<evidence type="ECO:0000313" key="3">
    <source>
        <dbReference type="Proteomes" id="UP000231658"/>
    </source>
</evidence>
<dbReference type="PANTHER" id="PTHR36174">
    <property type="entry name" value="LIPID II:GLYCINE GLYCYLTRANSFERASE"/>
    <property type="match status" value="1"/>
</dbReference>
<gene>
    <name evidence="2" type="ORF">MTBPR1_20092</name>
</gene>
<dbReference type="AlphaFoldDB" id="A0A1C3RGB0"/>
<organism evidence="2 3">
    <name type="scientific">Candidatus Terasakiella magnetica</name>
    <dbReference type="NCBI Taxonomy" id="1867952"/>
    <lineage>
        <taxon>Bacteria</taxon>
        <taxon>Pseudomonadati</taxon>
        <taxon>Pseudomonadota</taxon>
        <taxon>Alphaproteobacteria</taxon>
        <taxon>Rhodospirillales</taxon>
        <taxon>Terasakiellaceae</taxon>
        <taxon>Terasakiella</taxon>
    </lineage>
</organism>
<dbReference type="PANTHER" id="PTHR36174:SF1">
    <property type="entry name" value="LIPID II:GLYCINE GLYCYLTRANSFERASE"/>
    <property type="match status" value="1"/>
</dbReference>
<dbReference type="RefSeq" id="WP_069186921.1">
    <property type="nucleotide sequence ID" value="NZ_FLYE01000012.1"/>
</dbReference>
<proteinExistence type="predicted"/>
<sequence>MSDISIEIINEPTSEYIEFLGQADEAMLFQEANYLKLISNIAQSQIFIFLARNARKQVVGVLPAIMIDGKYGSILNALPFYGSHAGPVVTVQGDALVKLSQKFFSFSKEKNCATSTLICSPFMFLEKQKALSEDCVVSYVDSRIGQMTYLPQVFLPDESLEDRLMSIFHSKTRNMVRKSQKEGLVHQKGCNEKALAFLESTHNDNMSVIGGTPKPREFFSGLKDTYIEGEQYQIYTAFDQGEPVAALLLFYFNGIVEYFTPVIKKEARSKQPLSYLIFEAMIDAVKDGHNIWNWGGTHINQESVYRFKKRWGAVDKEYLYLNKINDQNILKIDPAELCYEYPFFYVYPFGKDN</sequence>
<dbReference type="InterPro" id="IPR016181">
    <property type="entry name" value="Acyl_CoA_acyltransferase"/>
</dbReference>
<accession>A0A1C3RGB0</accession>
<evidence type="ECO:0000313" key="2">
    <source>
        <dbReference type="EMBL" id="SCA56244.1"/>
    </source>
</evidence>
<dbReference type="InterPro" id="IPR038740">
    <property type="entry name" value="BioF2-like_GNAT_dom"/>
</dbReference>
<dbReference type="Gene3D" id="3.40.630.30">
    <property type="match status" value="1"/>
</dbReference>
<dbReference type="OrthoDB" id="9773932at2"/>
<dbReference type="EMBL" id="FLYE01000012">
    <property type="protein sequence ID" value="SCA56244.1"/>
    <property type="molecule type" value="Genomic_DNA"/>
</dbReference>
<reference evidence="2 3" key="1">
    <citation type="submission" date="2016-07" db="EMBL/GenBank/DDBJ databases">
        <authorList>
            <person name="Lefevre C.T."/>
        </authorList>
    </citation>
    <scope>NUCLEOTIDE SEQUENCE [LARGE SCALE GENOMIC DNA]</scope>
    <source>
        <strain evidence="2">PR1</strain>
    </source>
</reference>
<dbReference type="SUPFAM" id="SSF55729">
    <property type="entry name" value="Acyl-CoA N-acyltransferases (Nat)"/>
    <property type="match status" value="1"/>
</dbReference>
<name>A0A1C3RGB0_9PROT</name>
<feature type="domain" description="BioF2-like acetyltransferase" evidence="1">
    <location>
        <begin position="194"/>
        <end position="296"/>
    </location>
</feature>
<protein>
    <recommendedName>
        <fullName evidence="1">BioF2-like acetyltransferase domain-containing protein</fullName>
    </recommendedName>
</protein>
<dbReference type="Proteomes" id="UP000231658">
    <property type="component" value="Unassembled WGS sequence"/>
</dbReference>